<accession>A0A835JPS6</accession>
<name>A0A835JPS6_9ROSI</name>
<dbReference type="EMBL" id="JADGMS010000009">
    <property type="protein sequence ID" value="KAF9675180.1"/>
    <property type="molecule type" value="Genomic_DNA"/>
</dbReference>
<dbReference type="AlphaFoldDB" id="A0A835JPS6"/>
<comment type="caution">
    <text evidence="1">The sequence shown here is derived from an EMBL/GenBank/DDBJ whole genome shotgun (WGS) entry which is preliminary data.</text>
</comment>
<evidence type="ECO:0000313" key="1">
    <source>
        <dbReference type="EMBL" id="KAF9675180.1"/>
    </source>
</evidence>
<sequence length="61" mass="7269">MAEEAAKAMEPNANLLEWPKKDRCRLLHVVYRVNDLECTIKCILDFYVSINFNWVLEFNHN</sequence>
<keyword evidence="2" id="KW-1185">Reference proteome</keyword>
<gene>
    <name evidence="1" type="ORF">SADUNF_Sadunf09G0005400</name>
</gene>
<dbReference type="Proteomes" id="UP000657918">
    <property type="component" value="Unassembled WGS sequence"/>
</dbReference>
<organism evidence="1 2">
    <name type="scientific">Salix dunnii</name>
    <dbReference type="NCBI Taxonomy" id="1413687"/>
    <lineage>
        <taxon>Eukaryota</taxon>
        <taxon>Viridiplantae</taxon>
        <taxon>Streptophyta</taxon>
        <taxon>Embryophyta</taxon>
        <taxon>Tracheophyta</taxon>
        <taxon>Spermatophyta</taxon>
        <taxon>Magnoliopsida</taxon>
        <taxon>eudicotyledons</taxon>
        <taxon>Gunneridae</taxon>
        <taxon>Pentapetalae</taxon>
        <taxon>rosids</taxon>
        <taxon>fabids</taxon>
        <taxon>Malpighiales</taxon>
        <taxon>Salicaceae</taxon>
        <taxon>Saliceae</taxon>
        <taxon>Salix</taxon>
    </lineage>
</organism>
<protein>
    <submittedName>
        <fullName evidence="1">Uncharacterized protein</fullName>
    </submittedName>
</protein>
<reference evidence="1 2" key="1">
    <citation type="submission" date="2020-10" db="EMBL/GenBank/DDBJ databases">
        <title>Plant Genome Project.</title>
        <authorList>
            <person name="Zhang R.-G."/>
        </authorList>
    </citation>
    <scope>NUCLEOTIDE SEQUENCE [LARGE SCALE GENOMIC DNA]</scope>
    <source>
        <strain evidence="1">FAFU-HL-1</strain>
        <tissue evidence="1">Leaf</tissue>
    </source>
</reference>
<proteinExistence type="predicted"/>
<evidence type="ECO:0000313" key="2">
    <source>
        <dbReference type="Proteomes" id="UP000657918"/>
    </source>
</evidence>